<proteinExistence type="predicted"/>
<dbReference type="PANTHER" id="PTHR45703">
    <property type="entry name" value="DYNEIN HEAVY CHAIN"/>
    <property type="match status" value="1"/>
</dbReference>
<dbReference type="InterPro" id="IPR027417">
    <property type="entry name" value="P-loop_NTPase"/>
</dbReference>
<dbReference type="GO" id="GO:0051959">
    <property type="term" value="F:dynein light intermediate chain binding"/>
    <property type="evidence" value="ECO:0007669"/>
    <property type="project" value="InterPro"/>
</dbReference>
<feature type="domain" description="Dynein heavy chain AAA 5 extension" evidence="1">
    <location>
        <begin position="151"/>
        <end position="302"/>
    </location>
</feature>
<accession>X6MWU4</accession>
<keyword evidence="3" id="KW-1185">Reference proteome</keyword>
<organism evidence="2 3">
    <name type="scientific">Reticulomyxa filosa</name>
    <dbReference type="NCBI Taxonomy" id="46433"/>
    <lineage>
        <taxon>Eukaryota</taxon>
        <taxon>Sar</taxon>
        <taxon>Rhizaria</taxon>
        <taxon>Retaria</taxon>
        <taxon>Foraminifera</taxon>
        <taxon>Monothalamids</taxon>
        <taxon>Reticulomyxidae</taxon>
        <taxon>Reticulomyxa</taxon>
    </lineage>
</organism>
<dbReference type="OrthoDB" id="447173at2759"/>
<dbReference type="GO" id="GO:0007018">
    <property type="term" value="P:microtubule-based movement"/>
    <property type="evidence" value="ECO:0007669"/>
    <property type="project" value="InterPro"/>
</dbReference>
<reference evidence="2 3" key="1">
    <citation type="journal article" date="2013" name="Curr. Biol.">
        <title>The Genome of the Foraminiferan Reticulomyxa filosa.</title>
        <authorList>
            <person name="Glockner G."/>
            <person name="Hulsmann N."/>
            <person name="Schleicher M."/>
            <person name="Noegel A.A."/>
            <person name="Eichinger L."/>
            <person name="Gallinger C."/>
            <person name="Pawlowski J."/>
            <person name="Sierra R."/>
            <person name="Euteneuer U."/>
            <person name="Pillet L."/>
            <person name="Moustafa A."/>
            <person name="Platzer M."/>
            <person name="Groth M."/>
            <person name="Szafranski K."/>
            <person name="Schliwa M."/>
        </authorList>
    </citation>
    <scope>NUCLEOTIDE SEQUENCE [LARGE SCALE GENOMIC DNA]</scope>
</reference>
<gene>
    <name evidence="2" type="ORF">RFI_18794</name>
</gene>
<comment type="caution">
    <text evidence="2">The sequence shown here is derived from an EMBL/GenBank/DDBJ whole genome shotgun (WGS) entry which is preliminary data.</text>
</comment>
<name>X6MWU4_RETFI</name>
<dbReference type="InterPro" id="IPR041466">
    <property type="entry name" value="Dynein_AAA5_ext"/>
</dbReference>
<dbReference type="GO" id="GO:0045505">
    <property type="term" value="F:dynein intermediate chain binding"/>
    <property type="evidence" value="ECO:0007669"/>
    <property type="project" value="InterPro"/>
</dbReference>
<dbReference type="GO" id="GO:0030286">
    <property type="term" value="C:dynein complex"/>
    <property type="evidence" value="ECO:0007669"/>
    <property type="project" value="InterPro"/>
</dbReference>
<protein>
    <recommendedName>
        <fullName evidence="1">Dynein heavy chain AAA 5 extension domain-containing protein</fullName>
    </recommendedName>
</protein>
<evidence type="ECO:0000313" key="3">
    <source>
        <dbReference type="Proteomes" id="UP000023152"/>
    </source>
</evidence>
<dbReference type="Pfam" id="PF17852">
    <property type="entry name" value="Dynein_AAA_lid"/>
    <property type="match status" value="1"/>
</dbReference>
<sequence length="309" mass="35025">MDVVTIHRFTINPKALSMNRLYGAFDDATHEWSNGVLAQVVREASADLSKDRKWVVLDGPVDTLWIENLNTVLDDNKKLCLASGEIIKLSEEMSIVFEVDDLSVASPATISRVGMVYMEPKQLGWRVIVHSYINTLPLDIQNQWKDRFWELFDLFESTVQFVIGHCKSVITLAAEGYVTNLLRLFDCLLSPVIGKDKHLDKKNRNENANTNTAKSASALAPNDLLIAIECWFVFSLIWSVGANTDSEGRLKLHIHLTNLLATKNFILPMPLPKPGASESKSEHQDLLHPSIYDFVFVPERKQLIWNNFF</sequence>
<dbReference type="EMBL" id="ASPP01014870">
    <property type="protein sequence ID" value="ETO18468.1"/>
    <property type="molecule type" value="Genomic_DNA"/>
</dbReference>
<evidence type="ECO:0000313" key="2">
    <source>
        <dbReference type="EMBL" id="ETO18468.1"/>
    </source>
</evidence>
<dbReference type="Gene3D" id="1.10.472.130">
    <property type="match status" value="1"/>
</dbReference>
<dbReference type="Proteomes" id="UP000023152">
    <property type="component" value="Unassembled WGS sequence"/>
</dbReference>
<evidence type="ECO:0000259" key="1">
    <source>
        <dbReference type="Pfam" id="PF17852"/>
    </source>
</evidence>
<dbReference type="InterPro" id="IPR026983">
    <property type="entry name" value="DHC"/>
</dbReference>
<dbReference type="Gene3D" id="3.40.50.300">
    <property type="entry name" value="P-loop containing nucleotide triphosphate hydrolases"/>
    <property type="match status" value="1"/>
</dbReference>
<dbReference type="PANTHER" id="PTHR45703:SF1">
    <property type="entry name" value="DYNEINS HEAVY CHAIN"/>
    <property type="match status" value="1"/>
</dbReference>
<dbReference type="AlphaFoldDB" id="X6MWU4"/>